<evidence type="ECO:0000313" key="9">
    <source>
        <dbReference type="Proteomes" id="UP001601059"/>
    </source>
</evidence>
<dbReference type="RefSeq" id="WP_389357335.1">
    <property type="nucleotide sequence ID" value="NZ_JBIACK010000001.1"/>
</dbReference>
<organism evidence="8 9">
    <name type="scientific">Cytobacillus spartinae</name>
    <dbReference type="NCBI Taxonomy" id="3299023"/>
    <lineage>
        <taxon>Bacteria</taxon>
        <taxon>Bacillati</taxon>
        <taxon>Bacillota</taxon>
        <taxon>Bacilli</taxon>
        <taxon>Bacillales</taxon>
        <taxon>Bacillaceae</taxon>
        <taxon>Cytobacillus</taxon>
    </lineage>
</organism>
<evidence type="ECO:0000256" key="3">
    <source>
        <dbReference type="ARBA" id="ARBA00022670"/>
    </source>
</evidence>
<dbReference type="InterPro" id="IPR040449">
    <property type="entry name" value="Peptidase_S66_N"/>
</dbReference>
<feature type="domain" description="LD-carboxypeptidase N-terminal" evidence="6">
    <location>
        <begin position="14"/>
        <end position="134"/>
    </location>
</feature>
<evidence type="ECO:0000259" key="6">
    <source>
        <dbReference type="Pfam" id="PF02016"/>
    </source>
</evidence>
<dbReference type="Gene3D" id="3.40.50.10740">
    <property type="entry name" value="Class I glutamine amidotransferase-like"/>
    <property type="match status" value="1"/>
</dbReference>
<proteinExistence type="inferred from homology"/>
<dbReference type="InterPro" id="IPR029062">
    <property type="entry name" value="Class_I_gatase-like"/>
</dbReference>
<keyword evidence="2" id="KW-0121">Carboxypeptidase</keyword>
<sequence length="342" mass="38189">MIKYPAALKPGDTIAVSAPSNGVEEGGHFLVHKAKKQLEEKGFNIIIGDTVWTQENSRSCSPEKRRNELMDFFEDPNVKAIIPIWGGEFLMEILPYLDWERLQSLPSKWILGYSDISTLLFSYTVLTGHASAHGPALLDIAAKDLDPLTNKWSEVLGSEVGSTIIQTSSEQYQSSWEQAFANPVTGFYVDTPTEWKALKEEAATFSGRFIGGCIDCIMNLTGTKFGDLESFNLENANDEGLIFYFENVELSVTQLYRALWQLRQNGWFENVNGILIGRPVTKETENTYTYEDALRDAFGDLNIPVIYDTDIGHLPPQNIIVNGAYGTVKYEGGKGVIETVFK</sequence>
<dbReference type="SUPFAM" id="SSF141986">
    <property type="entry name" value="LD-carboxypeptidase A C-terminal domain-like"/>
    <property type="match status" value="1"/>
</dbReference>
<dbReference type="PANTHER" id="PTHR30237:SF2">
    <property type="entry name" value="MUREIN TETRAPEPTIDE CARBOXYPEPTIDASE"/>
    <property type="match status" value="1"/>
</dbReference>
<dbReference type="PIRSF" id="PIRSF028757">
    <property type="entry name" value="LD-carboxypeptidase"/>
    <property type="match status" value="1"/>
</dbReference>
<dbReference type="PANTHER" id="PTHR30237">
    <property type="entry name" value="MURAMOYLTETRAPEPTIDE CARBOXYPEPTIDASE"/>
    <property type="match status" value="1"/>
</dbReference>
<protein>
    <submittedName>
        <fullName evidence="8">S66 peptidase family protein</fullName>
        <ecNumber evidence="8">3.4.-.-</ecNumber>
    </submittedName>
</protein>
<evidence type="ECO:0000313" key="8">
    <source>
        <dbReference type="EMBL" id="MFE8699270.1"/>
    </source>
</evidence>
<keyword evidence="4 8" id="KW-0378">Hydrolase</keyword>
<dbReference type="CDD" id="cd07062">
    <property type="entry name" value="Peptidase_S66_mccF_like"/>
    <property type="match status" value="1"/>
</dbReference>
<dbReference type="EMBL" id="JBIACK010000001">
    <property type="protein sequence ID" value="MFE8699270.1"/>
    <property type="molecule type" value="Genomic_DNA"/>
</dbReference>
<keyword evidence="9" id="KW-1185">Reference proteome</keyword>
<accession>A0ABW6K8J4</accession>
<keyword evidence="3" id="KW-0645">Protease</keyword>
<keyword evidence="5" id="KW-0720">Serine protease</keyword>
<evidence type="ECO:0000256" key="2">
    <source>
        <dbReference type="ARBA" id="ARBA00022645"/>
    </source>
</evidence>
<evidence type="ECO:0000256" key="4">
    <source>
        <dbReference type="ARBA" id="ARBA00022801"/>
    </source>
</evidence>
<dbReference type="Pfam" id="PF17676">
    <property type="entry name" value="Peptidase_S66C"/>
    <property type="match status" value="1"/>
</dbReference>
<dbReference type="Pfam" id="PF02016">
    <property type="entry name" value="Peptidase_S66"/>
    <property type="match status" value="1"/>
</dbReference>
<dbReference type="Gene3D" id="3.50.30.60">
    <property type="entry name" value="LD-carboxypeptidase A C-terminal domain-like"/>
    <property type="match status" value="1"/>
</dbReference>
<feature type="domain" description="LD-carboxypeptidase C-terminal" evidence="7">
    <location>
        <begin position="206"/>
        <end position="325"/>
    </location>
</feature>
<evidence type="ECO:0000256" key="1">
    <source>
        <dbReference type="ARBA" id="ARBA00010233"/>
    </source>
</evidence>
<dbReference type="Proteomes" id="UP001601059">
    <property type="component" value="Unassembled WGS sequence"/>
</dbReference>
<dbReference type="EC" id="3.4.-.-" evidence="8"/>
<dbReference type="InterPro" id="IPR040921">
    <property type="entry name" value="Peptidase_S66C"/>
</dbReference>
<dbReference type="SUPFAM" id="SSF52317">
    <property type="entry name" value="Class I glutamine amidotransferase-like"/>
    <property type="match status" value="1"/>
</dbReference>
<reference evidence="8 9" key="1">
    <citation type="submission" date="2024-08" db="EMBL/GenBank/DDBJ databases">
        <title>Two novel Cytobacillus novel species.</title>
        <authorList>
            <person name="Liu G."/>
        </authorList>
    </citation>
    <scope>NUCLEOTIDE SEQUENCE [LARGE SCALE GENOMIC DNA]</scope>
    <source>
        <strain evidence="8 9">FJAT-54145</strain>
    </source>
</reference>
<gene>
    <name evidence="8" type="ORF">ACFYKX_01400</name>
</gene>
<evidence type="ECO:0000259" key="7">
    <source>
        <dbReference type="Pfam" id="PF17676"/>
    </source>
</evidence>
<evidence type="ECO:0000256" key="5">
    <source>
        <dbReference type="ARBA" id="ARBA00022825"/>
    </source>
</evidence>
<dbReference type="InterPro" id="IPR003507">
    <property type="entry name" value="S66_fam"/>
</dbReference>
<comment type="similarity">
    <text evidence="1">Belongs to the peptidase S66 family.</text>
</comment>
<comment type="caution">
    <text evidence="8">The sequence shown here is derived from an EMBL/GenBank/DDBJ whole genome shotgun (WGS) entry which is preliminary data.</text>
</comment>
<name>A0ABW6K8J4_9BACI</name>
<dbReference type="GO" id="GO:0016787">
    <property type="term" value="F:hydrolase activity"/>
    <property type="evidence" value="ECO:0007669"/>
    <property type="project" value="UniProtKB-KW"/>
</dbReference>
<dbReference type="InterPro" id="IPR027478">
    <property type="entry name" value="LdcA_N"/>
</dbReference>
<dbReference type="InterPro" id="IPR027461">
    <property type="entry name" value="Carboxypeptidase_A_C_sf"/>
</dbReference>